<dbReference type="Proteomes" id="UP000305948">
    <property type="component" value="Unassembled WGS sequence"/>
</dbReference>
<protein>
    <submittedName>
        <fullName evidence="1">Uncharacterized protein</fullName>
    </submittedName>
</protein>
<dbReference type="EMBL" id="ML213513">
    <property type="protein sequence ID" value="TFK50691.1"/>
    <property type="molecule type" value="Genomic_DNA"/>
</dbReference>
<organism evidence="1 2">
    <name type="scientific">Heliocybe sulcata</name>
    <dbReference type="NCBI Taxonomy" id="5364"/>
    <lineage>
        <taxon>Eukaryota</taxon>
        <taxon>Fungi</taxon>
        <taxon>Dikarya</taxon>
        <taxon>Basidiomycota</taxon>
        <taxon>Agaricomycotina</taxon>
        <taxon>Agaricomycetes</taxon>
        <taxon>Gloeophyllales</taxon>
        <taxon>Gloeophyllaceae</taxon>
        <taxon>Heliocybe</taxon>
    </lineage>
</organism>
<reference evidence="1 2" key="1">
    <citation type="journal article" date="2019" name="Nat. Ecol. Evol.">
        <title>Megaphylogeny resolves global patterns of mushroom evolution.</title>
        <authorList>
            <person name="Varga T."/>
            <person name="Krizsan K."/>
            <person name="Foldi C."/>
            <person name="Dima B."/>
            <person name="Sanchez-Garcia M."/>
            <person name="Sanchez-Ramirez S."/>
            <person name="Szollosi G.J."/>
            <person name="Szarkandi J.G."/>
            <person name="Papp V."/>
            <person name="Albert L."/>
            <person name="Andreopoulos W."/>
            <person name="Angelini C."/>
            <person name="Antonin V."/>
            <person name="Barry K.W."/>
            <person name="Bougher N.L."/>
            <person name="Buchanan P."/>
            <person name="Buyck B."/>
            <person name="Bense V."/>
            <person name="Catcheside P."/>
            <person name="Chovatia M."/>
            <person name="Cooper J."/>
            <person name="Damon W."/>
            <person name="Desjardin D."/>
            <person name="Finy P."/>
            <person name="Geml J."/>
            <person name="Haridas S."/>
            <person name="Hughes K."/>
            <person name="Justo A."/>
            <person name="Karasinski D."/>
            <person name="Kautmanova I."/>
            <person name="Kiss B."/>
            <person name="Kocsube S."/>
            <person name="Kotiranta H."/>
            <person name="LaButti K.M."/>
            <person name="Lechner B.E."/>
            <person name="Liimatainen K."/>
            <person name="Lipzen A."/>
            <person name="Lukacs Z."/>
            <person name="Mihaltcheva S."/>
            <person name="Morgado L.N."/>
            <person name="Niskanen T."/>
            <person name="Noordeloos M.E."/>
            <person name="Ohm R.A."/>
            <person name="Ortiz-Santana B."/>
            <person name="Ovrebo C."/>
            <person name="Racz N."/>
            <person name="Riley R."/>
            <person name="Savchenko A."/>
            <person name="Shiryaev A."/>
            <person name="Soop K."/>
            <person name="Spirin V."/>
            <person name="Szebenyi C."/>
            <person name="Tomsovsky M."/>
            <person name="Tulloss R.E."/>
            <person name="Uehling J."/>
            <person name="Grigoriev I.V."/>
            <person name="Vagvolgyi C."/>
            <person name="Papp T."/>
            <person name="Martin F.M."/>
            <person name="Miettinen O."/>
            <person name="Hibbett D.S."/>
            <person name="Nagy L.G."/>
        </authorList>
    </citation>
    <scope>NUCLEOTIDE SEQUENCE [LARGE SCALE GENOMIC DNA]</scope>
    <source>
        <strain evidence="1 2">OMC1185</strain>
    </source>
</reference>
<dbReference type="OrthoDB" id="3301863at2759"/>
<accession>A0A5C3NA26</accession>
<sequence>MSNTDLASLAAKLRSLDLAVNPADQFSLAEELSNLALTMIDPASILAQKMNDIKLDGSCSPGCISSNLYDAVSDYLGLDRDPAPGNLPEHDERRMARTILYFYDERYSMECDIWKMFKEAEIAMGAIMLVRFIMGKGRTPFGETKTGLITMHLLDHFCQMDTYRLPEEWDYTILWSEVDNFYKNSRKSMNRLPLTMEEYERVPLEPRDMRNRRHDYSRC</sequence>
<keyword evidence="2" id="KW-1185">Reference proteome</keyword>
<evidence type="ECO:0000313" key="1">
    <source>
        <dbReference type="EMBL" id="TFK50691.1"/>
    </source>
</evidence>
<evidence type="ECO:0000313" key="2">
    <source>
        <dbReference type="Proteomes" id="UP000305948"/>
    </source>
</evidence>
<gene>
    <name evidence="1" type="ORF">OE88DRAFT_1736178</name>
</gene>
<dbReference type="AlphaFoldDB" id="A0A5C3NA26"/>
<name>A0A5C3NA26_9AGAM</name>
<proteinExistence type="predicted"/>